<evidence type="ECO:0000256" key="6">
    <source>
        <dbReference type="ARBA" id="ARBA00023284"/>
    </source>
</evidence>
<keyword evidence="6" id="KW-0676">Redox-active center</keyword>
<dbReference type="PANTHER" id="PTHR13887">
    <property type="entry name" value="GLUTATHIONE S-TRANSFERASE KAPPA"/>
    <property type="match status" value="1"/>
</dbReference>
<comment type="caution">
    <text evidence="9">The sequence shown here is derived from an EMBL/GenBank/DDBJ whole genome shotgun (WGS) entry which is preliminary data.</text>
</comment>
<keyword evidence="7" id="KW-0812">Transmembrane</keyword>
<reference evidence="9" key="2">
    <citation type="submission" date="2021-05" db="EMBL/GenBank/DDBJ databases">
        <title>Protein family content uncovers lineage relationships and bacterial pathway maintenance mechanisms in DPANN archaea.</title>
        <authorList>
            <person name="Castelle C.J."/>
            <person name="Meheust R."/>
            <person name="Jaffe A.L."/>
            <person name="Seitz K."/>
            <person name="Gong X."/>
            <person name="Baker B.J."/>
            <person name="Banfield J.F."/>
        </authorList>
    </citation>
    <scope>NUCLEOTIDE SEQUENCE</scope>
    <source>
        <strain evidence="9">RIFCSPLOWO2_01_FULL_AR10_48_17</strain>
    </source>
</reference>
<dbReference type="InterPro" id="IPR013766">
    <property type="entry name" value="Thioredoxin_domain"/>
</dbReference>
<dbReference type="InterPro" id="IPR036249">
    <property type="entry name" value="Thioredoxin-like_sf"/>
</dbReference>
<dbReference type="AlphaFoldDB" id="A0A8T4L3R6"/>
<feature type="transmembrane region" description="Helical" evidence="7">
    <location>
        <begin position="82"/>
        <end position="103"/>
    </location>
</feature>
<evidence type="ECO:0000256" key="7">
    <source>
        <dbReference type="SAM" id="Phobius"/>
    </source>
</evidence>
<keyword evidence="5" id="KW-1015">Disulfide bond</keyword>
<evidence type="ECO:0000313" key="10">
    <source>
        <dbReference type="Proteomes" id="UP000675968"/>
    </source>
</evidence>
<accession>A0A8T4L3R6</accession>
<evidence type="ECO:0000256" key="3">
    <source>
        <dbReference type="ARBA" id="ARBA00022729"/>
    </source>
</evidence>
<evidence type="ECO:0000256" key="1">
    <source>
        <dbReference type="ARBA" id="ARBA00005791"/>
    </source>
</evidence>
<feature type="domain" description="Thioredoxin" evidence="8">
    <location>
        <begin position="121"/>
        <end position="308"/>
    </location>
</feature>
<sequence>MSGDDVLICFIALIVFGIMGIFSASHRQLATEAFDCVFRRVTFRKCTTGFDTKMKTRISTGLLKQNKALGGFVFKYFEGLSWVLTVLTVASLVLSVIGVYNWWAFGNCNGPNSSEFCIYNTFSGQDPSKLSPSDIKGKPDLVSGQWQGGRNASLTIVEFGCFSCPFTKQSEPAVQKILSDYDGQVNLLWKYFPLPSHQYSSEAALSVACAAEQGKFAEYKGRLFDNQLLFRDEGMPVFNSIAREVGLDQNSFAQCLGSGKYSDVVNTTSDEGKRMGIYGTPTFFIGDTVLVGPQSYDQLKSVIESELAKKS</sequence>
<evidence type="ECO:0000259" key="8">
    <source>
        <dbReference type="PROSITE" id="PS51352"/>
    </source>
</evidence>
<dbReference type="Gene3D" id="3.40.30.10">
    <property type="entry name" value="Glutaredoxin"/>
    <property type="match status" value="1"/>
</dbReference>
<comment type="similarity">
    <text evidence="2">Belongs to the glutaredoxin family.</text>
</comment>
<proteinExistence type="inferred from homology"/>
<dbReference type="PANTHER" id="PTHR13887:SF14">
    <property type="entry name" value="DISULFIDE BOND FORMATION PROTEIN D"/>
    <property type="match status" value="1"/>
</dbReference>
<dbReference type="PROSITE" id="PS51352">
    <property type="entry name" value="THIOREDOXIN_2"/>
    <property type="match status" value="1"/>
</dbReference>
<organism evidence="9 10">
    <name type="scientific">Candidatus Iainarchaeum sp</name>
    <dbReference type="NCBI Taxonomy" id="3101447"/>
    <lineage>
        <taxon>Archaea</taxon>
        <taxon>Candidatus Iainarchaeota</taxon>
        <taxon>Candidatus Iainarchaeia</taxon>
        <taxon>Candidatus Iainarchaeales</taxon>
        <taxon>Candidatus Iainarchaeaceae</taxon>
        <taxon>Candidatus Iainarchaeum</taxon>
    </lineage>
</organism>
<dbReference type="GO" id="GO:0016491">
    <property type="term" value="F:oxidoreductase activity"/>
    <property type="evidence" value="ECO:0007669"/>
    <property type="project" value="UniProtKB-KW"/>
</dbReference>
<comment type="similarity">
    <text evidence="1">Belongs to the thioredoxin family. DsbA subfamily.</text>
</comment>
<gene>
    <name evidence="9" type="ORF">J4215_00915</name>
</gene>
<dbReference type="EMBL" id="JAGVWC010000007">
    <property type="protein sequence ID" value="MBS3061124.1"/>
    <property type="molecule type" value="Genomic_DNA"/>
</dbReference>
<dbReference type="InterPro" id="IPR012336">
    <property type="entry name" value="Thioredoxin-like_fold"/>
</dbReference>
<protein>
    <submittedName>
        <fullName evidence="9">Thioredoxin domain-containing protein</fullName>
    </submittedName>
</protein>
<feature type="transmembrane region" description="Helical" evidence="7">
    <location>
        <begin position="6"/>
        <end position="24"/>
    </location>
</feature>
<evidence type="ECO:0000313" key="9">
    <source>
        <dbReference type="EMBL" id="MBS3061124.1"/>
    </source>
</evidence>
<evidence type="ECO:0000256" key="2">
    <source>
        <dbReference type="ARBA" id="ARBA00007787"/>
    </source>
</evidence>
<keyword evidence="7" id="KW-0472">Membrane</keyword>
<dbReference type="Proteomes" id="UP000675968">
    <property type="component" value="Unassembled WGS sequence"/>
</dbReference>
<dbReference type="SUPFAM" id="SSF52833">
    <property type="entry name" value="Thioredoxin-like"/>
    <property type="match status" value="1"/>
</dbReference>
<keyword evidence="7" id="KW-1133">Transmembrane helix</keyword>
<keyword evidence="4" id="KW-0560">Oxidoreductase</keyword>
<name>A0A8T4L3R6_9ARCH</name>
<evidence type="ECO:0000256" key="4">
    <source>
        <dbReference type="ARBA" id="ARBA00023002"/>
    </source>
</evidence>
<keyword evidence="3" id="KW-0732">Signal</keyword>
<dbReference type="Pfam" id="PF13462">
    <property type="entry name" value="Thioredoxin_4"/>
    <property type="match status" value="1"/>
</dbReference>
<evidence type="ECO:0000256" key="5">
    <source>
        <dbReference type="ARBA" id="ARBA00023157"/>
    </source>
</evidence>
<reference evidence="9" key="1">
    <citation type="submission" date="2021-03" db="EMBL/GenBank/DDBJ databases">
        <authorList>
            <person name="Jaffe A."/>
        </authorList>
    </citation>
    <scope>NUCLEOTIDE SEQUENCE</scope>
    <source>
        <strain evidence="9">RIFCSPLOWO2_01_FULL_AR10_48_17</strain>
    </source>
</reference>